<organism evidence="10 11">
    <name type="scientific">Heterostelium pallidum (strain ATCC 26659 / Pp 5 / PN500)</name>
    <name type="common">Cellular slime mold</name>
    <name type="synonym">Polysphondylium pallidum</name>
    <dbReference type="NCBI Taxonomy" id="670386"/>
    <lineage>
        <taxon>Eukaryota</taxon>
        <taxon>Amoebozoa</taxon>
        <taxon>Evosea</taxon>
        <taxon>Eumycetozoa</taxon>
        <taxon>Dictyostelia</taxon>
        <taxon>Acytosteliales</taxon>
        <taxon>Acytosteliaceae</taxon>
        <taxon>Heterostelium</taxon>
    </lineage>
</organism>
<dbReference type="GeneID" id="31359653"/>
<dbReference type="STRING" id="670386.D3B675"/>
<evidence type="ECO:0000256" key="4">
    <source>
        <dbReference type="ARBA" id="ARBA00022946"/>
    </source>
</evidence>
<dbReference type="RefSeq" id="XP_020435490.1">
    <property type="nucleotide sequence ID" value="XM_020575076.1"/>
</dbReference>
<evidence type="ECO:0000256" key="5">
    <source>
        <dbReference type="ARBA" id="ARBA00023125"/>
    </source>
</evidence>
<evidence type="ECO:0000256" key="8">
    <source>
        <dbReference type="ARBA" id="ARBA00023271"/>
    </source>
</evidence>
<dbReference type="PANTHER" id="PTHR31404">
    <property type="entry name" value="MITOCHONDRIAL GENOME MAINTENANCE PROTEIN MGM101"/>
    <property type="match status" value="1"/>
</dbReference>
<dbReference type="GO" id="GO:0036297">
    <property type="term" value="P:interstrand cross-link repair"/>
    <property type="evidence" value="ECO:0007669"/>
    <property type="project" value="TreeGrafter"/>
</dbReference>
<keyword evidence="5" id="KW-0238">DNA-binding</keyword>
<dbReference type="AlphaFoldDB" id="D3B675"/>
<evidence type="ECO:0000313" key="10">
    <source>
        <dbReference type="EMBL" id="EFA83373.1"/>
    </source>
</evidence>
<comment type="subcellular location">
    <subcellularLocation>
        <location evidence="1">Mitochondrion matrix</location>
        <location evidence="1">Mitochondrion nucleoid</location>
    </subcellularLocation>
</comment>
<feature type="region of interest" description="Disordered" evidence="9">
    <location>
        <begin position="308"/>
        <end position="346"/>
    </location>
</feature>
<evidence type="ECO:0000256" key="7">
    <source>
        <dbReference type="ARBA" id="ARBA00023204"/>
    </source>
</evidence>
<evidence type="ECO:0000256" key="2">
    <source>
        <dbReference type="ARBA" id="ARBA00007053"/>
    </source>
</evidence>
<comment type="caution">
    <text evidence="10">The sequence shown here is derived from an EMBL/GenBank/DDBJ whole genome shotgun (WGS) entry which is preliminary data.</text>
</comment>
<evidence type="ECO:0000256" key="1">
    <source>
        <dbReference type="ARBA" id="ARBA00004436"/>
    </source>
</evidence>
<dbReference type="InParanoid" id="D3B675"/>
<evidence type="ECO:0000256" key="6">
    <source>
        <dbReference type="ARBA" id="ARBA00023128"/>
    </source>
</evidence>
<keyword evidence="8" id="KW-1135">Mitochondrion nucleoid</keyword>
<reference evidence="10 11" key="1">
    <citation type="journal article" date="2011" name="Genome Res.">
        <title>Phylogeny-wide analysis of social amoeba genomes highlights ancient origins for complex intercellular communication.</title>
        <authorList>
            <person name="Heidel A.J."/>
            <person name="Lawal H.M."/>
            <person name="Felder M."/>
            <person name="Schilde C."/>
            <person name="Helps N.R."/>
            <person name="Tunggal B."/>
            <person name="Rivero F."/>
            <person name="John U."/>
            <person name="Schleicher M."/>
            <person name="Eichinger L."/>
            <person name="Platzer M."/>
            <person name="Noegel A.A."/>
            <person name="Schaap P."/>
            <person name="Gloeckner G."/>
        </authorList>
    </citation>
    <scope>NUCLEOTIDE SEQUENCE [LARGE SCALE GENOMIC DNA]</scope>
    <source>
        <strain evidence="11">ATCC 26659 / Pp 5 / PN500</strain>
    </source>
</reference>
<protein>
    <submittedName>
        <fullName evidence="10">Mitochondrial genome maintenance protein</fullName>
    </submittedName>
</protein>
<evidence type="ECO:0000313" key="11">
    <source>
        <dbReference type="Proteomes" id="UP000001396"/>
    </source>
</evidence>
<dbReference type="EMBL" id="ADBJ01000017">
    <property type="protein sequence ID" value="EFA83373.1"/>
    <property type="molecule type" value="Genomic_DNA"/>
</dbReference>
<proteinExistence type="inferred from homology"/>
<evidence type="ECO:0000256" key="3">
    <source>
        <dbReference type="ARBA" id="ARBA00022763"/>
    </source>
</evidence>
<dbReference type="GO" id="GO:0003697">
    <property type="term" value="F:single-stranded DNA binding"/>
    <property type="evidence" value="ECO:0007669"/>
    <property type="project" value="InterPro"/>
</dbReference>
<keyword evidence="6" id="KW-0496">Mitochondrion</keyword>
<dbReference type="OMA" id="RPYALYC"/>
<gene>
    <name evidence="10" type="primary">mgm101</name>
    <name evidence="10" type="ORF">PPL_04166</name>
</gene>
<sequence>MEFGMLLLICFRNAKQKESLRSFSFTCIIYIKMNGINRFILRTSSSNLNSSNRFVNNVTRLTVSNLPSTSMLMTNNNNNNNKRTFATNYNNSGNSNSSSTSSQIKVLFDDEKFYQEEKYHGISKEPFAREISDILLAELNNHDIEIKPDGMLYLPEIKYRRILNQAFGPGGWALKPMGPPIVENQSLIRPYALYCLGRYISESIGEQPYSDSGFISFATATEAAKSNALVRCCKDLGIGSSLWDPNFIRAWKQQFAIERFYENVKTKEKKKLWTTKSNPAPGYPWRELNSPASESALPPQETIAYQGQEDTHVEPTTTSSSSSSSNVSNNNQQQQNNSYNDEEIDVDSVVPPQFKKYSGKTWRDVINDPKGIQYIQWASQTFSGKVQLQAKAIYDWIEQNSNNQQQ</sequence>
<name>D3B675_HETP5</name>
<evidence type="ECO:0000256" key="9">
    <source>
        <dbReference type="SAM" id="MobiDB-lite"/>
    </source>
</evidence>
<feature type="region of interest" description="Disordered" evidence="9">
    <location>
        <begin position="272"/>
        <end position="296"/>
    </location>
</feature>
<keyword evidence="7" id="KW-0234">DNA repair</keyword>
<dbReference type="Pfam" id="PF06420">
    <property type="entry name" value="Mgm101p"/>
    <property type="match status" value="1"/>
</dbReference>
<accession>D3B675</accession>
<dbReference type="GO" id="GO:0000725">
    <property type="term" value="P:recombinational repair"/>
    <property type="evidence" value="ECO:0007669"/>
    <property type="project" value="TreeGrafter"/>
</dbReference>
<dbReference type="GO" id="GO:0000262">
    <property type="term" value="C:mitochondrial chromosome"/>
    <property type="evidence" value="ECO:0007669"/>
    <property type="project" value="InterPro"/>
</dbReference>
<keyword evidence="3" id="KW-0227">DNA damage</keyword>
<dbReference type="Proteomes" id="UP000001396">
    <property type="component" value="Unassembled WGS sequence"/>
</dbReference>
<dbReference type="PANTHER" id="PTHR31404:SF0">
    <property type="entry name" value="MITOCHONDRIAL GENOME MAINTENANCE PROTEIN MGM101"/>
    <property type="match status" value="1"/>
</dbReference>
<dbReference type="FunCoup" id="D3B675">
    <property type="interactions" value="2"/>
</dbReference>
<keyword evidence="4" id="KW-0809">Transit peptide</keyword>
<keyword evidence="11" id="KW-1185">Reference proteome</keyword>
<dbReference type="InterPro" id="IPR009446">
    <property type="entry name" value="Mgm101"/>
</dbReference>
<comment type="similarity">
    <text evidence="2">Belongs to the MGM101 family.</text>
</comment>
<feature type="compositionally biased region" description="Low complexity" evidence="9">
    <location>
        <begin position="319"/>
        <end position="338"/>
    </location>
</feature>